<proteinExistence type="predicted"/>
<dbReference type="Gene3D" id="3.40.50.150">
    <property type="entry name" value="Vaccinia Virus protein VP39"/>
    <property type="match status" value="1"/>
</dbReference>
<dbReference type="InterPro" id="IPR029063">
    <property type="entry name" value="SAM-dependent_MTases_sf"/>
</dbReference>
<feature type="binding site" evidence="1">
    <location>
        <position position="54"/>
    </location>
    <ligand>
        <name>Zn(2+)</name>
        <dbReference type="ChEBI" id="CHEBI:29105"/>
    </ligand>
</feature>
<dbReference type="InterPro" id="IPR016718">
    <property type="entry name" value="rRNA_m1G-MeTrfase_A_prd"/>
</dbReference>
<dbReference type="PIRSF" id="PIRSF018249">
    <property type="entry name" value="MyrA_prd"/>
    <property type="match status" value="1"/>
</dbReference>
<sequence length="321" mass="35451">MSEDAGNALDSGRNLIKSGHPHKLYGKEGAHMSKRTDGARRASNIVHALKCPVCGNPVRVEEGGRLQCRESHSFDFAKQGYVNVLTRPAAGHYNKELFEARRRIMRDSGLYAPFHEAAADLIREFHVPASAPSVIADIGCGEGTHLHRVLEELSGLNVAGAGLDIAKEGVQLAARDFQNAVWLVGDLAQSPFADGSINTILNILSPSNYEEFTRMLAPGGRLIKVVPGAGYLKELRETLYSDERRTYSNEETTGLFDRNFRRTETIPLRYSVRLGRAQLEDLVRMTPLSWSPDPEAVRNFLARESAEITVELDLLVGEPND</sequence>
<comment type="caution">
    <text evidence="6">The sequence shown here is derived from an EMBL/GenBank/DDBJ whole genome shotgun (WGS) entry which is preliminary data.</text>
</comment>
<evidence type="ECO:0000256" key="1">
    <source>
        <dbReference type="PIRSR" id="PIRSR018249-1"/>
    </source>
</evidence>
<feature type="compositionally biased region" description="Basic and acidic residues" evidence="3">
    <location>
        <begin position="25"/>
        <end position="37"/>
    </location>
</feature>
<keyword evidence="1" id="KW-0479">Metal-binding</keyword>
<feature type="region of interest" description="Disordered" evidence="3">
    <location>
        <begin position="1"/>
        <end position="37"/>
    </location>
</feature>
<feature type="binding site" evidence="1">
    <location>
        <position position="68"/>
    </location>
    <ligand>
        <name>Zn(2+)</name>
        <dbReference type="ChEBI" id="CHEBI:29105"/>
    </ligand>
</feature>
<evidence type="ECO:0000313" key="6">
    <source>
        <dbReference type="EMBL" id="KZE38655.1"/>
    </source>
</evidence>
<feature type="binding site" evidence="2">
    <location>
        <position position="111"/>
    </location>
    <ligand>
        <name>S-adenosyl-L-methionine</name>
        <dbReference type="ChEBI" id="CHEBI:59789"/>
    </ligand>
</feature>
<feature type="binding site" evidence="1">
    <location>
        <position position="72"/>
    </location>
    <ligand>
        <name>Zn(2+)</name>
        <dbReference type="ChEBI" id="CHEBI:29105"/>
    </ligand>
</feature>
<dbReference type="AlphaFoldDB" id="A0A165H3B4"/>
<dbReference type="EMBL" id="LQNT01000009">
    <property type="protein sequence ID" value="KZE38655.1"/>
    <property type="molecule type" value="Genomic_DNA"/>
</dbReference>
<feature type="domain" description="23S rRNA (guanine(745)-N(1))-methyltransferase N-terminal" evidence="5">
    <location>
        <begin position="50"/>
        <end position="85"/>
    </location>
</feature>
<protein>
    <submittedName>
        <fullName evidence="6">Uncharacterized protein</fullName>
    </submittedName>
</protein>
<evidence type="ECO:0000313" key="7">
    <source>
        <dbReference type="Proteomes" id="UP000076490"/>
    </source>
</evidence>
<keyword evidence="2" id="KW-0949">S-adenosyl-L-methionine</keyword>
<reference evidence="6 7" key="1">
    <citation type="submission" date="2016-01" db="EMBL/GenBank/DDBJ databases">
        <title>Whole genome sequencing of Bhargavaea cecembensis T14.</title>
        <authorList>
            <person name="Hong K.W."/>
        </authorList>
    </citation>
    <scope>NUCLEOTIDE SEQUENCE [LARGE SCALE GENOMIC DNA]</scope>
    <source>
        <strain evidence="6 7">T14</strain>
    </source>
</reference>
<feature type="binding site" evidence="1">
    <location>
        <position position="51"/>
    </location>
    <ligand>
        <name>Zn(2+)</name>
        <dbReference type="ChEBI" id="CHEBI:29105"/>
    </ligand>
</feature>
<dbReference type="GO" id="GO:0046872">
    <property type="term" value="F:metal ion binding"/>
    <property type="evidence" value="ECO:0007669"/>
    <property type="project" value="UniProtKB-KW"/>
</dbReference>
<feature type="binding site" evidence="2">
    <location>
        <begin position="142"/>
        <end position="143"/>
    </location>
    <ligand>
        <name>S-adenosyl-L-methionine</name>
        <dbReference type="ChEBI" id="CHEBI:59789"/>
    </ligand>
</feature>
<keyword evidence="1" id="KW-0862">Zinc</keyword>
<dbReference type="Proteomes" id="UP000076490">
    <property type="component" value="Unassembled WGS sequence"/>
</dbReference>
<feature type="binding site" evidence="2">
    <location>
        <position position="231"/>
    </location>
    <ligand>
        <name>S-adenosyl-L-methionine</name>
        <dbReference type="ChEBI" id="CHEBI:59789"/>
    </ligand>
</feature>
<dbReference type="Pfam" id="PF13649">
    <property type="entry name" value="Methyltransf_25"/>
    <property type="match status" value="1"/>
</dbReference>
<dbReference type="CDD" id="cd02440">
    <property type="entry name" value="AdoMet_MTases"/>
    <property type="match status" value="1"/>
</dbReference>
<evidence type="ECO:0000256" key="2">
    <source>
        <dbReference type="PIRSR" id="PIRSR018249-2"/>
    </source>
</evidence>
<dbReference type="GO" id="GO:0008168">
    <property type="term" value="F:methyltransferase activity"/>
    <property type="evidence" value="ECO:0007669"/>
    <property type="project" value="InterPro"/>
</dbReference>
<dbReference type="SUPFAM" id="SSF53335">
    <property type="entry name" value="S-adenosyl-L-methionine-dependent methyltransferases"/>
    <property type="match status" value="1"/>
</dbReference>
<gene>
    <name evidence="6" type="ORF">AV656_07055</name>
</gene>
<feature type="domain" description="Methyltransferase" evidence="4">
    <location>
        <begin position="135"/>
        <end position="220"/>
    </location>
</feature>
<dbReference type="Pfam" id="PF21302">
    <property type="entry name" value="Zn_ribbon_RlmA"/>
    <property type="match status" value="1"/>
</dbReference>
<accession>A0A165H3B4</accession>
<evidence type="ECO:0000259" key="4">
    <source>
        <dbReference type="Pfam" id="PF13649"/>
    </source>
</evidence>
<evidence type="ECO:0000256" key="3">
    <source>
        <dbReference type="SAM" id="MobiDB-lite"/>
    </source>
</evidence>
<organism evidence="6 7">
    <name type="scientific">Bhargavaea cecembensis</name>
    <dbReference type="NCBI Taxonomy" id="394098"/>
    <lineage>
        <taxon>Bacteria</taxon>
        <taxon>Bacillati</taxon>
        <taxon>Bacillota</taxon>
        <taxon>Bacilli</taxon>
        <taxon>Bacillales</taxon>
        <taxon>Caryophanaceae</taxon>
        <taxon>Bhargavaea</taxon>
    </lineage>
</organism>
<dbReference type="InterPro" id="IPR048647">
    <property type="entry name" value="RlmA_N"/>
</dbReference>
<dbReference type="InterPro" id="IPR041698">
    <property type="entry name" value="Methyltransf_25"/>
</dbReference>
<name>A0A165H3B4_9BACL</name>
<evidence type="ECO:0000259" key="5">
    <source>
        <dbReference type="Pfam" id="PF21302"/>
    </source>
</evidence>